<proteinExistence type="predicted"/>
<dbReference type="EMBL" id="CP022383">
    <property type="protein sequence ID" value="ATA78266.1"/>
    <property type="molecule type" value="Genomic_DNA"/>
</dbReference>
<evidence type="ECO:0000313" key="2">
    <source>
        <dbReference type="Proteomes" id="UP000217334"/>
    </source>
</evidence>
<dbReference type="Proteomes" id="UP000217334">
    <property type="component" value="Chromosome"/>
</dbReference>
<evidence type="ECO:0000313" key="1">
    <source>
        <dbReference type="EMBL" id="ATA78266.1"/>
    </source>
</evidence>
<name>A0A2A3N5C9_CAPSP</name>
<accession>A0A2A3N5C9</accession>
<reference evidence="2" key="1">
    <citation type="submission" date="2017-06" db="EMBL/GenBank/DDBJ databases">
        <title>Capnocytophaga spp. assemblies.</title>
        <authorList>
            <person name="Gulvik C.A."/>
        </authorList>
    </citation>
    <scope>NUCLEOTIDE SEQUENCE [LARGE SCALE GENOMIC DNA]</scope>
    <source>
        <strain evidence="2">H4486</strain>
    </source>
</reference>
<protein>
    <submittedName>
        <fullName evidence="1">Uncharacterized protein</fullName>
    </submittedName>
</protein>
<dbReference type="Pfam" id="PF20365">
    <property type="entry name" value="DUF6660"/>
    <property type="match status" value="1"/>
</dbReference>
<dbReference type="InterPro" id="IPR046601">
    <property type="entry name" value="DUF6660"/>
</dbReference>
<organism evidence="1 2">
    <name type="scientific">Capnocytophaga sputigena</name>
    <dbReference type="NCBI Taxonomy" id="1019"/>
    <lineage>
        <taxon>Bacteria</taxon>
        <taxon>Pseudomonadati</taxon>
        <taxon>Bacteroidota</taxon>
        <taxon>Flavobacteriia</taxon>
        <taxon>Flavobacteriales</taxon>
        <taxon>Flavobacteriaceae</taxon>
        <taxon>Capnocytophaga</taxon>
    </lineage>
</organism>
<gene>
    <name evidence="1" type="ORF">CGC59_00650</name>
</gene>
<dbReference type="AlphaFoldDB" id="A0A2A3N5C9"/>
<dbReference type="RefSeq" id="WP_095897561.1">
    <property type="nucleotide sequence ID" value="NZ_CAUQED010000037.1"/>
</dbReference>
<sequence>MKYFTFIFSLYLLVLTGVPCADMPIYEGENTAFRLVATPDDTSSHLHLDVCSPFCVCTCCQVLVDSFSFNTFTIEAPIETIHPHSLPLYTEVWVSAYYGNIWTPPKV</sequence>